<gene>
    <name evidence="1" type="ORF">BAUCODRAFT_520166</name>
</gene>
<dbReference type="GeneID" id="19115122"/>
<dbReference type="KEGG" id="bcom:BAUCODRAFT_520166"/>
<sequence length="78" mass="8735">MDGEVVETEVYSSSFSSGHVLFNLSFLHSLPMADMAMAASHSEPFQWNQNELRSKPITLSQPSPKLKALVVLYRRHAS</sequence>
<accession>M2LKZ8</accession>
<keyword evidence="2" id="KW-1185">Reference proteome</keyword>
<protein>
    <submittedName>
        <fullName evidence="1">Uncharacterized protein</fullName>
    </submittedName>
</protein>
<reference evidence="1 2" key="1">
    <citation type="journal article" date="2012" name="PLoS Pathog.">
        <title>Diverse lifestyles and strategies of plant pathogenesis encoded in the genomes of eighteen Dothideomycetes fungi.</title>
        <authorList>
            <person name="Ohm R.A."/>
            <person name="Feau N."/>
            <person name="Henrissat B."/>
            <person name="Schoch C.L."/>
            <person name="Horwitz B.A."/>
            <person name="Barry K.W."/>
            <person name="Condon B.J."/>
            <person name="Copeland A.C."/>
            <person name="Dhillon B."/>
            <person name="Glaser F."/>
            <person name="Hesse C.N."/>
            <person name="Kosti I."/>
            <person name="LaButti K."/>
            <person name="Lindquist E.A."/>
            <person name="Lucas S."/>
            <person name="Salamov A.A."/>
            <person name="Bradshaw R.E."/>
            <person name="Ciuffetti L."/>
            <person name="Hamelin R.C."/>
            <person name="Kema G.H.J."/>
            <person name="Lawrence C."/>
            <person name="Scott J.A."/>
            <person name="Spatafora J.W."/>
            <person name="Turgeon B.G."/>
            <person name="de Wit P.J.G.M."/>
            <person name="Zhong S."/>
            <person name="Goodwin S.B."/>
            <person name="Grigoriev I.V."/>
        </authorList>
    </citation>
    <scope>NUCLEOTIDE SEQUENCE [LARGE SCALE GENOMIC DNA]</scope>
    <source>
        <strain evidence="1 2">UAMH 10762</strain>
    </source>
</reference>
<dbReference type="Proteomes" id="UP000011761">
    <property type="component" value="Unassembled WGS sequence"/>
</dbReference>
<dbReference type="EMBL" id="KB445557">
    <property type="protein sequence ID" value="EMC94957.1"/>
    <property type="molecule type" value="Genomic_DNA"/>
</dbReference>
<dbReference type="AlphaFoldDB" id="M2LKZ8"/>
<evidence type="ECO:0000313" key="1">
    <source>
        <dbReference type="EMBL" id="EMC94957.1"/>
    </source>
</evidence>
<name>M2LKZ8_BAUPA</name>
<dbReference type="RefSeq" id="XP_007677653.1">
    <property type="nucleotide sequence ID" value="XM_007679463.1"/>
</dbReference>
<proteinExistence type="predicted"/>
<organism evidence="1 2">
    <name type="scientific">Baudoinia panamericana (strain UAMH 10762)</name>
    <name type="common">Angels' share fungus</name>
    <name type="synonym">Baudoinia compniacensis (strain UAMH 10762)</name>
    <dbReference type="NCBI Taxonomy" id="717646"/>
    <lineage>
        <taxon>Eukaryota</taxon>
        <taxon>Fungi</taxon>
        <taxon>Dikarya</taxon>
        <taxon>Ascomycota</taxon>
        <taxon>Pezizomycotina</taxon>
        <taxon>Dothideomycetes</taxon>
        <taxon>Dothideomycetidae</taxon>
        <taxon>Mycosphaerellales</taxon>
        <taxon>Teratosphaeriaceae</taxon>
        <taxon>Baudoinia</taxon>
    </lineage>
</organism>
<evidence type="ECO:0000313" key="2">
    <source>
        <dbReference type="Proteomes" id="UP000011761"/>
    </source>
</evidence>
<dbReference type="HOGENOM" id="CLU_2621659_0_0_1"/>